<feature type="domain" description="Flagellar hook protein FlgE/F/G-like D1" evidence="7">
    <location>
        <begin position="77"/>
        <end position="140"/>
    </location>
</feature>
<dbReference type="EMBL" id="CP053085">
    <property type="protein sequence ID" value="QJR36474.1"/>
    <property type="molecule type" value="Genomic_DNA"/>
</dbReference>
<dbReference type="RefSeq" id="WP_171225906.1">
    <property type="nucleotide sequence ID" value="NZ_CP053085.1"/>
</dbReference>
<dbReference type="GO" id="GO:0071978">
    <property type="term" value="P:bacterial-type flagellum-dependent swarming motility"/>
    <property type="evidence" value="ECO:0007669"/>
    <property type="project" value="TreeGrafter"/>
</dbReference>
<sequence>MPGPVRTNGMSSAAAAMQMLERKQQVLANNLANASTRGFKAETAFARLMDNQLAKTDTALDLTAGSLTETHNSLDLAVEGDGFFVTNTPNGERFVRNGSFRLDPERQLVDERGNAVLGEDGPIVLPAGTVEVGKDGTVKVNGRVLQRLRLERVDEGAQLLHEGGTQFVPDASRKAIPPGERTVRQGFLEESNVNTMSAMTDMLAVLHRYGAAQKALSTIDAARGTSVNDLAKPV</sequence>
<protein>
    <submittedName>
        <fullName evidence="8">Flagellar hook-basal body protein</fullName>
    </submittedName>
</protein>
<proteinExistence type="inferred from homology"/>
<gene>
    <name evidence="8" type="ORF">HKW67_13655</name>
</gene>
<feature type="domain" description="Flagellar basal body rod protein N-terminal" evidence="5">
    <location>
        <begin position="12"/>
        <end position="40"/>
    </location>
</feature>
<evidence type="ECO:0000259" key="7">
    <source>
        <dbReference type="Pfam" id="PF22692"/>
    </source>
</evidence>
<dbReference type="SUPFAM" id="SSF117143">
    <property type="entry name" value="Flagellar hook protein flgE"/>
    <property type="match status" value="1"/>
</dbReference>
<dbReference type="InterPro" id="IPR037925">
    <property type="entry name" value="FlgE/F/G-like"/>
</dbReference>
<dbReference type="GO" id="GO:0009425">
    <property type="term" value="C:bacterial-type flagellum basal body"/>
    <property type="evidence" value="ECO:0007669"/>
    <property type="project" value="UniProtKB-SubCell"/>
</dbReference>
<keyword evidence="8" id="KW-0282">Flagellum</keyword>
<name>A0A6M4IN94_9BACT</name>
<evidence type="ECO:0000256" key="3">
    <source>
        <dbReference type="ARBA" id="ARBA00023143"/>
    </source>
</evidence>
<dbReference type="PANTHER" id="PTHR30435">
    <property type="entry name" value="FLAGELLAR PROTEIN"/>
    <property type="match status" value="1"/>
</dbReference>
<reference evidence="8 9" key="1">
    <citation type="submission" date="2020-05" db="EMBL/GenBank/DDBJ databases">
        <title>Complete genome sequence of Gemmatimonas greenlandica TET16.</title>
        <authorList>
            <person name="Zeng Y."/>
        </authorList>
    </citation>
    <scope>NUCLEOTIDE SEQUENCE [LARGE SCALE GENOMIC DNA]</scope>
    <source>
        <strain evidence="8 9">TET16</strain>
    </source>
</reference>
<dbReference type="Proteomes" id="UP000500938">
    <property type="component" value="Chromosome"/>
</dbReference>
<dbReference type="NCBIfam" id="TIGR03506">
    <property type="entry name" value="FlgEFG_subfam"/>
    <property type="match status" value="1"/>
</dbReference>
<evidence type="ECO:0000256" key="2">
    <source>
        <dbReference type="ARBA" id="ARBA00009677"/>
    </source>
</evidence>
<dbReference type="KEGG" id="ggr:HKW67_13655"/>
<comment type="similarity">
    <text evidence="2 4">Belongs to the flagella basal body rod proteins family.</text>
</comment>
<evidence type="ECO:0000259" key="5">
    <source>
        <dbReference type="Pfam" id="PF00460"/>
    </source>
</evidence>
<comment type="subcellular location">
    <subcellularLocation>
        <location evidence="1 4">Bacterial flagellum basal body</location>
    </subcellularLocation>
</comment>
<dbReference type="AlphaFoldDB" id="A0A6M4IN94"/>
<evidence type="ECO:0000313" key="9">
    <source>
        <dbReference type="Proteomes" id="UP000500938"/>
    </source>
</evidence>
<dbReference type="InterPro" id="IPR020013">
    <property type="entry name" value="Flagellar_FlgE/F/G"/>
</dbReference>
<evidence type="ECO:0000256" key="4">
    <source>
        <dbReference type="RuleBase" id="RU362116"/>
    </source>
</evidence>
<dbReference type="Pfam" id="PF00460">
    <property type="entry name" value="Flg_bb_rod"/>
    <property type="match status" value="1"/>
</dbReference>
<dbReference type="InterPro" id="IPR019776">
    <property type="entry name" value="Flagellar_basal_body_rod_CS"/>
</dbReference>
<dbReference type="PROSITE" id="PS00588">
    <property type="entry name" value="FLAGELLA_BB_ROD"/>
    <property type="match status" value="1"/>
</dbReference>
<accession>A0A6M4IN94</accession>
<evidence type="ECO:0000313" key="8">
    <source>
        <dbReference type="EMBL" id="QJR36474.1"/>
    </source>
</evidence>
<dbReference type="PANTHER" id="PTHR30435:SF19">
    <property type="entry name" value="FLAGELLAR BASAL-BODY ROD PROTEIN FLGG"/>
    <property type="match status" value="1"/>
</dbReference>
<dbReference type="InterPro" id="IPR010930">
    <property type="entry name" value="Flg_bb/hook_C_dom"/>
</dbReference>
<keyword evidence="8" id="KW-0969">Cilium</keyword>
<evidence type="ECO:0000256" key="1">
    <source>
        <dbReference type="ARBA" id="ARBA00004117"/>
    </source>
</evidence>
<keyword evidence="8" id="KW-0966">Cell projection</keyword>
<feature type="domain" description="Flagellar basal-body/hook protein C-terminal" evidence="6">
    <location>
        <begin position="184"/>
        <end position="225"/>
    </location>
</feature>
<dbReference type="InterPro" id="IPR053967">
    <property type="entry name" value="LlgE_F_G-like_D1"/>
</dbReference>
<keyword evidence="9" id="KW-1185">Reference proteome</keyword>
<dbReference type="Pfam" id="PF06429">
    <property type="entry name" value="Flg_bbr_C"/>
    <property type="match status" value="1"/>
</dbReference>
<evidence type="ECO:0000259" key="6">
    <source>
        <dbReference type="Pfam" id="PF06429"/>
    </source>
</evidence>
<organism evidence="8 9">
    <name type="scientific">Gemmatimonas groenlandica</name>
    <dbReference type="NCBI Taxonomy" id="2732249"/>
    <lineage>
        <taxon>Bacteria</taxon>
        <taxon>Pseudomonadati</taxon>
        <taxon>Gemmatimonadota</taxon>
        <taxon>Gemmatimonadia</taxon>
        <taxon>Gemmatimonadales</taxon>
        <taxon>Gemmatimonadaceae</taxon>
        <taxon>Gemmatimonas</taxon>
    </lineage>
</organism>
<dbReference type="InterPro" id="IPR001444">
    <property type="entry name" value="Flag_bb_rod_N"/>
</dbReference>
<keyword evidence="3 4" id="KW-0975">Bacterial flagellum</keyword>
<dbReference type="Pfam" id="PF22692">
    <property type="entry name" value="LlgE_F_G_D1"/>
    <property type="match status" value="1"/>
</dbReference>